<accession>A0ABQ8VUP9</accession>
<sequence>MVLKVCEYACGVCSLAIANSAAQCTHTTATTPIELFEAIARYAAQDKDTGTSLARVSKAVNLWIIPILYSSIDLRTDLDIELLQRTFEGPSGKQLALYLKTIYMGIFTAELGQTMSKLCINIHSVIVPQMKAHWLFNLNPPSGIPWLTVLGPLRPLHLSTIAMPVLKTVTHLRFPWDTPYGNFGEVDKLSFTHFACVYKPIKRGAADQIPYLCRLIQLLLKMKTIEVLVICIDLRKPSSYVSVSEINDMVEYIQAAEKKDRRVVISTPELNENMCDEEFWRYAEEILSTRM</sequence>
<protein>
    <submittedName>
        <fullName evidence="1">Uncharacterized protein</fullName>
    </submittedName>
</protein>
<name>A0ABQ8VUP9_9AGAR</name>
<comment type="caution">
    <text evidence="1">The sequence shown here is derived from an EMBL/GenBank/DDBJ whole genome shotgun (WGS) entry which is preliminary data.</text>
</comment>
<reference evidence="1" key="1">
    <citation type="submission" date="2022-08" db="EMBL/GenBank/DDBJ databases">
        <title>A Global Phylogenomic Analysis of the Shiitake Genus Lentinula.</title>
        <authorList>
            <consortium name="DOE Joint Genome Institute"/>
            <person name="Sierra-Patev S."/>
            <person name="Min B."/>
            <person name="Naranjo-Ortiz M."/>
            <person name="Looney B."/>
            <person name="Konkel Z."/>
            <person name="Slot J.C."/>
            <person name="Sakamoto Y."/>
            <person name="Steenwyk J.L."/>
            <person name="Rokas A."/>
            <person name="Carro J."/>
            <person name="Camarero S."/>
            <person name="Ferreira P."/>
            <person name="Molpeceres G."/>
            <person name="Ruiz-Duenas F.J."/>
            <person name="Serrano A."/>
            <person name="Henrissat B."/>
            <person name="Drula E."/>
            <person name="Hughes K.W."/>
            <person name="Mata J.L."/>
            <person name="Ishikawa N.K."/>
            <person name="Vargas-Isla R."/>
            <person name="Ushijima S."/>
            <person name="Smith C.A."/>
            <person name="Ahrendt S."/>
            <person name="Andreopoulos W."/>
            <person name="He G."/>
            <person name="Labutti K."/>
            <person name="Lipzen A."/>
            <person name="Ng V."/>
            <person name="Riley R."/>
            <person name="Sandor L."/>
            <person name="Barry K."/>
            <person name="Martinez A.T."/>
            <person name="Xiao Y."/>
            <person name="Gibbons J.G."/>
            <person name="Terashima K."/>
            <person name="Grigoriev I.V."/>
            <person name="Hibbett D.S."/>
        </authorList>
    </citation>
    <scope>NUCLEOTIDE SEQUENCE</scope>
    <source>
        <strain evidence="1">RHP3577 ss4</strain>
    </source>
</reference>
<evidence type="ECO:0000313" key="2">
    <source>
        <dbReference type="Proteomes" id="UP001150217"/>
    </source>
</evidence>
<keyword evidence="2" id="KW-1185">Reference proteome</keyword>
<dbReference type="EMBL" id="JANVFT010000007">
    <property type="protein sequence ID" value="KAJ4500098.1"/>
    <property type="molecule type" value="Genomic_DNA"/>
</dbReference>
<organism evidence="1 2">
    <name type="scientific">Lentinula lateritia</name>
    <dbReference type="NCBI Taxonomy" id="40482"/>
    <lineage>
        <taxon>Eukaryota</taxon>
        <taxon>Fungi</taxon>
        <taxon>Dikarya</taxon>
        <taxon>Basidiomycota</taxon>
        <taxon>Agaricomycotina</taxon>
        <taxon>Agaricomycetes</taxon>
        <taxon>Agaricomycetidae</taxon>
        <taxon>Agaricales</taxon>
        <taxon>Marasmiineae</taxon>
        <taxon>Omphalotaceae</taxon>
        <taxon>Lentinula</taxon>
    </lineage>
</organism>
<evidence type="ECO:0000313" key="1">
    <source>
        <dbReference type="EMBL" id="KAJ4500098.1"/>
    </source>
</evidence>
<proteinExistence type="predicted"/>
<gene>
    <name evidence="1" type="ORF">C8R41DRAFT_863432</name>
</gene>
<dbReference type="Proteomes" id="UP001150217">
    <property type="component" value="Unassembled WGS sequence"/>
</dbReference>